<name>A0A5J4T5X4_9EUKA</name>
<dbReference type="AlphaFoldDB" id="A0A5J4T5X4"/>
<dbReference type="Gene3D" id="3.10.10.10">
    <property type="entry name" value="HIV Type 1 Reverse Transcriptase, subunit A, domain 1"/>
    <property type="match status" value="1"/>
</dbReference>
<dbReference type="Gene3D" id="3.30.70.270">
    <property type="match status" value="1"/>
</dbReference>
<feature type="region of interest" description="Disordered" evidence="1">
    <location>
        <begin position="1"/>
        <end position="20"/>
    </location>
</feature>
<gene>
    <name evidence="3" type="ORF">EZS28_051718</name>
</gene>
<dbReference type="InterPro" id="IPR043128">
    <property type="entry name" value="Rev_trsase/Diguanyl_cyclase"/>
</dbReference>
<organism evidence="3 4">
    <name type="scientific">Streblomastix strix</name>
    <dbReference type="NCBI Taxonomy" id="222440"/>
    <lineage>
        <taxon>Eukaryota</taxon>
        <taxon>Metamonada</taxon>
        <taxon>Preaxostyla</taxon>
        <taxon>Oxymonadida</taxon>
        <taxon>Streblomastigidae</taxon>
        <taxon>Streblomastix</taxon>
    </lineage>
</organism>
<dbReference type="Proteomes" id="UP000324800">
    <property type="component" value="Unassembled WGS sequence"/>
</dbReference>
<accession>A0A5J4T5X4</accession>
<evidence type="ECO:0000313" key="3">
    <source>
        <dbReference type="EMBL" id="KAA6352755.1"/>
    </source>
</evidence>
<feature type="non-terminal residue" evidence="3">
    <location>
        <position position="241"/>
    </location>
</feature>
<proteinExistence type="predicted"/>
<evidence type="ECO:0000256" key="1">
    <source>
        <dbReference type="SAM" id="MobiDB-lite"/>
    </source>
</evidence>
<evidence type="ECO:0000259" key="2">
    <source>
        <dbReference type="PROSITE" id="PS50878"/>
    </source>
</evidence>
<reference evidence="3 4" key="1">
    <citation type="submission" date="2019-03" db="EMBL/GenBank/DDBJ databases">
        <title>Single cell metagenomics reveals metabolic interactions within the superorganism composed of flagellate Streblomastix strix and complex community of Bacteroidetes bacteria on its surface.</title>
        <authorList>
            <person name="Treitli S.C."/>
            <person name="Kolisko M."/>
            <person name="Husnik F."/>
            <person name="Keeling P."/>
            <person name="Hampl V."/>
        </authorList>
    </citation>
    <scope>NUCLEOTIDE SEQUENCE [LARGE SCALE GENOMIC DNA]</scope>
    <source>
        <strain evidence="3">ST1C</strain>
    </source>
</reference>
<dbReference type="InterPro" id="IPR051320">
    <property type="entry name" value="Viral_Replic_Matur_Polypro"/>
</dbReference>
<protein>
    <recommendedName>
        <fullName evidence="2">Reverse transcriptase domain-containing protein</fullName>
    </recommendedName>
</protein>
<dbReference type="InterPro" id="IPR043502">
    <property type="entry name" value="DNA/RNA_pol_sf"/>
</dbReference>
<dbReference type="EMBL" id="SNRW01039373">
    <property type="protein sequence ID" value="KAA6352755.1"/>
    <property type="molecule type" value="Genomic_DNA"/>
</dbReference>
<sequence>MILQAKQADQSPYPISPQRVPKLKPTLTLLTTSHLCRSREKRQTQPQLLMTSPQTTPMAARPVQDPRKRNKEYKIMQEVELKDKIKIPIRKEQIKWYNPTFMIKKANEKWRKVLDSKALNNQIADIHFKMHDSNQMNQTIRLEVWSTSLDLSSAFHYLIVQTESQQYLAFEFQNNYYTCRAMPLETKHSPIHFATAVEPIMQQIRMKTDIRIINYVDDILCLATTTFPLTQPNFGGAMIKN</sequence>
<dbReference type="PANTHER" id="PTHR33064">
    <property type="entry name" value="POL PROTEIN"/>
    <property type="match status" value="1"/>
</dbReference>
<dbReference type="Pfam" id="PF00078">
    <property type="entry name" value="RVT_1"/>
    <property type="match status" value="1"/>
</dbReference>
<comment type="caution">
    <text evidence="3">The sequence shown here is derived from an EMBL/GenBank/DDBJ whole genome shotgun (WGS) entry which is preliminary data.</text>
</comment>
<evidence type="ECO:0000313" key="4">
    <source>
        <dbReference type="Proteomes" id="UP000324800"/>
    </source>
</evidence>
<dbReference type="SUPFAM" id="SSF56672">
    <property type="entry name" value="DNA/RNA polymerases"/>
    <property type="match status" value="1"/>
</dbReference>
<dbReference type="InterPro" id="IPR000477">
    <property type="entry name" value="RT_dom"/>
</dbReference>
<dbReference type="PANTHER" id="PTHR33064:SF37">
    <property type="entry name" value="RIBONUCLEASE H"/>
    <property type="match status" value="1"/>
</dbReference>
<feature type="domain" description="Reverse transcriptase" evidence="2">
    <location>
        <begin position="84"/>
        <end position="241"/>
    </location>
</feature>
<dbReference type="PROSITE" id="PS50878">
    <property type="entry name" value="RT_POL"/>
    <property type="match status" value="1"/>
</dbReference>